<reference evidence="1 2" key="2">
    <citation type="journal article" date="2012" name="Stand. Genomic Sci.">
        <title>Complete genome sequence of the thermophilic sulfate-reducing ocean bacterium Thermodesulfatator indicus type strain (CIR29812(T)).</title>
        <authorList>
            <person name="Anderson I."/>
            <person name="Saunders E."/>
            <person name="Lapidus A."/>
            <person name="Nolan M."/>
            <person name="Lucas S."/>
            <person name="Tice H."/>
            <person name="Del Rio T.G."/>
            <person name="Cheng J.F."/>
            <person name="Han C."/>
            <person name="Tapia R."/>
            <person name="Goodwin L.A."/>
            <person name="Pitluck S."/>
            <person name="Liolios K."/>
            <person name="Mavromatis K."/>
            <person name="Pagani I."/>
            <person name="Ivanova N."/>
            <person name="Mikhailova N."/>
            <person name="Pati A."/>
            <person name="Chen A."/>
            <person name="Palaniappan K."/>
            <person name="Land M."/>
            <person name="Hauser L."/>
            <person name="Jeffries C.D."/>
            <person name="Chang Y.J."/>
            <person name="Brambilla E.M."/>
            <person name="Rohde M."/>
            <person name="Spring S."/>
            <person name="Goker M."/>
            <person name="Detter J.C."/>
            <person name="Woyke T."/>
            <person name="Bristow J."/>
            <person name="Eisen J.A."/>
            <person name="Markowitz V."/>
            <person name="Hugenholtz P."/>
            <person name="Kyrpides N.C."/>
            <person name="Klenk H.P."/>
        </authorList>
    </citation>
    <scope>NUCLEOTIDE SEQUENCE [LARGE SCALE GENOMIC DNA]</scope>
    <source>
        <strain evidence="2">DSM 15286 / JCM 11887 / CIR29812</strain>
    </source>
</reference>
<reference evidence="2" key="1">
    <citation type="submission" date="2011-04" db="EMBL/GenBank/DDBJ databases">
        <title>The complete genome of Thermodesulfatator indicus DSM 15286.</title>
        <authorList>
            <person name="Lucas S."/>
            <person name="Copeland A."/>
            <person name="Lapidus A."/>
            <person name="Bruce D."/>
            <person name="Goodwin L."/>
            <person name="Pitluck S."/>
            <person name="Peters L."/>
            <person name="Kyrpides N."/>
            <person name="Mavromatis K."/>
            <person name="Pagani I."/>
            <person name="Ivanova N."/>
            <person name="Saunders L."/>
            <person name="Detter J.C."/>
            <person name="Tapia R."/>
            <person name="Han C."/>
            <person name="Land M."/>
            <person name="Hauser L."/>
            <person name="Markowitz V."/>
            <person name="Cheng J.-F."/>
            <person name="Hugenholtz P."/>
            <person name="Woyke T."/>
            <person name="Wu D."/>
            <person name="Spring S."/>
            <person name="Schroeder M."/>
            <person name="Brambilla E."/>
            <person name="Klenk H.-P."/>
            <person name="Eisen J.A."/>
        </authorList>
    </citation>
    <scope>NUCLEOTIDE SEQUENCE [LARGE SCALE GENOMIC DNA]</scope>
    <source>
        <strain evidence="2">DSM 15286 / JCM 11887 / CIR29812</strain>
    </source>
</reference>
<keyword evidence="2" id="KW-1185">Reference proteome</keyword>
<accession>F8ABI8</accession>
<name>F8ABI8_THEID</name>
<dbReference type="PaxDb" id="667014-Thein_1727"/>
<dbReference type="Proteomes" id="UP000006793">
    <property type="component" value="Chromosome"/>
</dbReference>
<sequence length="41" mass="4711">MRDEVTQPGHYEEARRADEVISQAEIAATPFVHRHKDCFGI</sequence>
<organism evidence="1 2">
    <name type="scientific">Thermodesulfatator indicus (strain DSM 15286 / JCM 11887 / CIR29812)</name>
    <dbReference type="NCBI Taxonomy" id="667014"/>
    <lineage>
        <taxon>Bacteria</taxon>
        <taxon>Pseudomonadati</taxon>
        <taxon>Thermodesulfobacteriota</taxon>
        <taxon>Thermodesulfobacteria</taxon>
        <taxon>Thermodesulfobacteriales</taxon>
        <taxon>Thermodesulfatatoraceae</taxon>
        <taxon>Thermodesulfatator</taxon>
    </lineage>
</organism>
<evidence type="ECO:0000313" key="2">
    <source>
        <dbReference type="Proteomes" id="UP000006793"/>
    </source>
</evidence>
<protein>
    <submittedName>
        <fullName evidence="1">Uncharacterized protein</fullName>
    </submittedName>
</protein>
<dbReference type="InParanoid" id="F8ABI8"/>
<dbReference type="KEGG" id="tid:Thein_1727"/>
<evidence type="ECO:0000313" key="1">
    <source>
        <dbReference type="EMBL" id="AEH45585.1"/>
    </source>
</evidence>
<dbReference type="EMBL" id="CP002683">
    <property type="protein sequence ID" value="AEH45585.1"/>
    <property type="molecule type" value="Genomic_DNA"/>
</dbReference>
<gene>
    <name evidence="1" type="ordered locus">Thein_1727</name>
</gene>
<dbReference type="RefSeq" id="WP_013908326.1">
    <property type="nucleotide sequence ID" value="NC_015681.1"/>
</dbReference>
<dbReference type="AlphaFoldDB" id="F8ABI8"/>
<dbReference type="HOGENOM" id="CLU_3277950_0_0_0"/>
<proteinExistence type="predicted"/>